<keyword evidence="3" id="KW-1185">Reference proteome</keyword>
<gene>
    <name evidence="2" type="ORF">MJB10_12485</name>
    <name evidence="1" type="ORF">MJB10_17625</name>
</gene>
<name>A0AA96LL21_9BACL</name>
<protein>
    <submittedName>
        <fullName evidence="1">Uncharacterized protein</fullName>
    </submittedName>
</protein>
<proteinExistence type="predicted"/>
<dbReference type="Proteomes" id="UP001304650">
    <property type="component" value="Chromosome"/>
</dbReference>
<dbReference type="EMBL" id="CP130319">
    <property type="protein sequence ID" value="WNR42929.1"/>
    <property type="molecule type" value="Genomic_DNA"/>
</dbReference>
<organism evidence="1">
    <name type="scientific">Paenibacillus roseopurpureus</name>
    <dbReference type="NCBI Taxonomy" id="2918901"/>
    <lineage>
        <taxon>Bacteria</taxon>
        <taxon>Bacillati</taxon>
        <taxon>Bacillota</taxon>
        <taxon>Bacilli</taxon>
        <taxon>Bacillales</taxon>
        <taxon>Paenibacillaceae</taxon>
        <taxon>Paenibacillus</taxon>
    </lineage>
</organism>
<evidence type="ECO:0000313" key="1">
    <source>
        <dbReference type="EMBL" id="WNR42929.1"/>
    </source>
</evidence>
<sequence length="115" mass="13515">MKFIYKCVSCDVELFLNDRNTVVRFYDKKSEQHEDEIINLVHVHPGHGYLCLKYKGKDTALLSGFLDESFFKNDEIVQAAIDFIENILPDVKNRYVPYHISLIKKTSFVEYNGEY</sequence>
<dbReference type="KEGG" id="proo:MJB10_12485"/>
<dbReference type="AlphaFoldDB" id="A0AA96LL21"/>
<accession>A0AA96LL21</accession>
<dbReference type="EMBL" id="CP130319">
    <property type="protein sequence ID" value="WNR46865.1"/>
    <property type="molecule type" value="Genomic_DNA"/>
</dbReference>
<reference evidence="1" key="1">
    <citation type="submission" date="2022-02" db="EMBL/GenBank/DDBJ databases">
        <title>Paenibacillus sp. MBLB1832 Whole Genome Shotgun Sequencing.</title>
        <authorList>
            <person name="Hwang C.Y."/>
            <person name="Cho E.-S."/>
            <person name="Seo M.-J."/>
        </authorList>
    </citation>
    <scope>NUCLEOTIDE SEQUENCE</scope>
    <source>
        <strain evidence="1">MBLB1832</strain>
    </source>
</reference>
<dbReference type="KEGG" id="proo:MJB10_17625"/>
<dbReference type="RefSeq" id="WP_314796778.1">
    <property type="nucleotide sequence ID" value="NZ_CP130319.1"/>
</dbReference>
<evidence type="ECO:0000313" key="3">
    <source>
        <dbReference type="Proteomes" id="UP001304650"/>
    </source>
</evidence>
<evidence type="ECO:0000313" key="2">
    <source>
        <dbReference type="EMBL" id="WNR46865.1"/>
    </source>
</evidence>